<dbReference type="InterPro" id="IPR036852">
    <property type="entry name" value="Peptidase_S8/S53_dom_sf"/>
</dbReference>
<dbReference type="SUPFAM" id="SSF52743">
    <property type="entry name" value="Subtilisin-like"/>
    <property type="match status" value="1"/>
</dbReference>
<protein>
    <submittedName>
        <fullName evidence="2">S8 family peptidase</fullName>
    </submittedName>
</protein>
<dbReference type="EMBL" id="JARBCY010000045">
    <property type="protein sequence ID" value="MEF3318497.1"/>
    <property type="molecule type" value="Genomic_DNA"/>
</dbReference>
<dbReference type="InterPro" id="IPR000209">
    <property type="entry name" value="Peptidase_S8/S53_dom"/>
</dbReference>
<evidence type="ECO:0000259" key="1">
    <source>
        <dbReference type="Pfam" id="PF00082"/>
    </source>
</evidence>
<gene>
    <name evidence="2" type="ORF">PV361_07260</name>
</gene>
<dbReference type="InterPro" id="IPR034074">
    <property type="entry name" value="Y4bN_pept_dom"/>
</dbReference>
<evidence type="ECO:0000313" key="3">
    <source>
        <dbReference type="Proteomes" id="UP001328425"/>
    </source>
</evidence>
<comment type="caution">
    <text evidence="2">The sequence shown here is derived from an EMBL/GenBank/DDBJ whole genome shotgun (WGS) entry which is preliminary data.</text>
</comment>
<keyword evidence="3" id="KW-1185">Reference proteome</keyword>
<reference evidence="2 3" key="1">
    <citation type="submission" date="2022-11" db="EMBL/GenBank/DDBJ databases">
        <title>The First Case of Preauricular Fistular Abscess Caused by Peptoniphilus grossensis.</title>
        <authorList>
            <person name="Byun J.-H."/>
        </authorList>
    </citation>
    <scope>NUCLEOTIDE SEQUENCE [LARGE SCALE GENOMIC DNA]</scope>
    <source>
        <strain evidence="2 3">GYB008</strain>
    </source>
</reference>
<organism evidence="2 3">
    <name type="scientific">Peptoniphilus grossensis</name>
    <dbReference type="NCBI Taxonomy" id="1465756"/>
    <lineage>
        <taxon>Bacteria</taxon>
        <taxon>Bacillati</taxon>
        <taxon>Bacillota</taxon>
        <taxon>Tissierellia</taxon>
        <taxon>Tissierellales</taxon>
        <taxon>Peptoniphilaceae</taxon>
        <taxon>Peptoniphilus</taxon>
    </lineage>
</organism>
<dbReference type="Pfam" id="PF00082">
    <property type="entry name" value="Peptidase_S8"/>
    <property type="match status" value="1"/>
</dbReference>
<dbReference type="RefSeq" id="WP_332087552.1">
    <property type="nucleotide sequence ID" value="NZ_JARBCY010000045.1"/>
</dbReference>
<feature type="domain" description="Peptidase S8/S53" evidence="1">
    <location>
        <begin position="270"/>
        <end position="531"/>
    </location>
</feature>
<sequence>MNEVLQLKGKLEQIKPGNTPGPSNIPKNKYVSIDHLEKLKDNLQKIKKFWEEEKLNIKPLVSAYYISVVAKSNRLKGILESNLKQNNNTIVGAKFTEGNYKKHIITYCVSIEIIDLSIKNIENVIKIISNNFGDKISHYDIEKINHKEYEKLFIKGVSRTRFVNIVVDAYYLESFGIEQDTSHLIENSIITIYDTGTKTSDIMNQLGINFLEVRSIDETTLLLTPDQYSLLKSKAPYLISMAVSDISKIDKGVIFDRDVIDANIPSPNNEPIIGVIDTMFDDRVYFSEWVEFENKVDDNIELKNEDYEHGTMVTSIIVDGPSLNPELDDGCGRFKVRHFGVAKSGKFSSFSVLRSIKEIVETNKDIKVWNLSLGSSMEINSNFISPEAAILDRIQYENDIIFIVAGTNKPKNSKIKKIGAPADSINSIVVNSVSFDKEPADYSREGLVLSFFNKPDISYYGGDNTRYIKTCSPLGEAFVSGTSFAAPWIARKMSYLIDILGLTRELAKALIIDSATGWADRPYNPRLMGYGIVPIKIDDIISTPEDEIKFMINGVSEEYETYNYNIPIPEKNGKQPFVSKATLCYFPSCSRNQGVDYTNTEMDIHFGRLSKTKKGKVKIDCINDNKQSDEGKVLLYEGEARKLYRKWDNVKHIRENIKTAKGRQKLPKKKNDNELWGISIKTKERLNASNGNDLKFGVVITLKEVNGVNRIQEFIQQCQFRGWLINTIDIESRIDIYNTAEEEIEFE</sequence>
<accession>A0ABU7XC38</accession>
<evidence type="ECO:0000313" key="2">
    <source>
        <dbReference type="EMBL" id="MEF3318497.1"/>
    </source>
</evidence>
<proteinExistence type="predicted"/>
<dbReference type="Gene3D" id="3.40.50.200">
    <property type="entry name" value="Peptidase S8/S53 domain"/>
    <property type="match status" value="1"/>
</dbReference>
<name>A0ABU7XC38_9FIRM</name>
<dbReference type="CDD" id="cd04847">
    <property type="entry name" value="Peptidases_S8_Subtilisin_like_2"/>
    <property type="match status" value="1"/>
</dbReference>
<dbReference type="Proteomes" id="UP001328425">
    <property type="component" value="Unassembled WGS sequence"/>
</dbReference>